<dbReference type="RefSeq" id="WP_187081915.1">
    <property type="nucleotide sequence ID" value="NZ_JACORU010000004.1"/>
</dbReference>
<dbReference type="InterPro" id="IPR034033">
    <property type="entry name" value="Serralysin-like"/>
</dbReference>
<evidence type="ECO:0000313" key="8">
    <source>
        <dbReference type="EMBL" id="MBC5765443.1"/>
    </source>
</evidence>
<dbReference type="PRINTS" id="PR00313">
    <property type="entry name" value="CABNDNGRPT"/>
</dbReference>
<dbReference type="Proteomes" id="UP000596827">
    <property type="component" value="Unassembled WGS sequence"/>
</dbReference>
<dbReference type="SUPFAM" id="SSF55486">
    <property type="entry name" value="Metalloproteases ('zincins'), catalytic domain"/>
    <property type="match status" value="1"/>
</dbReference>
<dbReference type="SMART" id="SM00235">
    <property type="entry name" value="ZnMc"/>
    <property type="match status" value="1"/>
</dbReference>
<keyword evidence="9" id="KW-1185">Reference proteome</keyword>
<organism evidence="8 9">
    <name type="scientific">Ramlibacter albus</name>
    <dbReference type="NCBI Taxonomy" id="2079448"/>
    <lineage>
        <taxon>Bacteria</taxon>
        <taxon>Pseudomonadati</taxon>
        <taxon>Pseudomonadota</taxon>
        <taxon>Betaproteobacteria</taxon>
        <taxon>Burkholderiales</taxon>
        <taxon>Comamonadaceae</taxon>
        <taxon>Ramlibacter</taxon>
    </lineage>
</organism>
<dbReference type="GO" id="GO:0006508">
    <property type="term" value="P:proteolysis"/>
    <property type="evidence" value="ECO:0007669"/>
    <property type="project" value="InterPro"/>
</dbReference>
<dbReference type="PANTHER" id="PTHR38340:SF1">
    <property type="entry name" value="S-LAYER PROTEIN"/>
    <property type="match status" value="1"/>
</dbReference>
<dbReference type="InterPro" id="IPR018511">
    <property type="entry name" value="Hemolysin-typ_Ca-bd_CS"/>
</dbReference>
<dbReference type="CDD" id="cd04277">
    <property type="entry name" value="ZnMc_serralysin_like"/>
    <property type="match status" value="1"/>
</dbReference>
<name>A0A923S340_9BURK</name>
<dbReference type="AlphaFoldDB" id="A0A923S340"/>
<evidence type="ECO:0000256" key="3">
    <source>
        <dbReference type="ARBA" id="ARBA00009490"/>
    </source>
</evidence>
<evidence type="ECO:0000256" key="4">
    <source>
        <dbReference type="ARBA" id="ARBA00022525"/>
    </source>
</evidence>
<dbReference type="InterPro" id="IPR024079">
    <property type="entry name" value="MetalloPept_cat_dom_sf"/>
</dbReference>
<feature type="region of interest" description="Disordered" evidence="6">
    <location>
        <begin position="1"/>
        <end position="20"/>
    </location>
</feature>
<dbReference type="InterPro" id="IPR001343">
    <property type="entry name" value="Hemolysn_Ca-bd"/>
</dbReference>
<feature type="domain" description="Peptidase metallopeptidase" evidence="7">
    <location>
        <begin position="216"/>
        <end position="393"/>
    </location>
</feature>
<dbReference type="GO" id="GO:0008237">
    <property type="term" value="F:metallopeptidase activity"/>
    <property type="evidence" value="ECO:0007669"/>
    <property type="project" value="InterPro"/>
</dbReference>
<gene>
    <name evidence="8" type="ORF">H8R02_13325</name>
</gene>
<comment type="cofactor">
    <cofactor evidence="1">
        <name>Ca(2+)</name>
        <dbReference type="ChEBI" id="CHEBI:29108"/>
    </cofactor>
</comment>
<dbReference type="Pfam" id="PF08548">
    <property type="entry name" value="Peptidase_M10_C"/>
    <property type="match status" value="1"/>
</dbReference>
<dbReference type="GO" id="GO:0008270">
    <property type="term" value="F:zinc ion binding"/>
    <property type="evidence" value="ECO:0007669"/>
    <property type="project" value="InterPro"/>
</dbReference>
<comment type="subcellular location">
    <subcellularLocation>
        <location evidence="2">Secreted</location>
    </subcellularLocation>
</comment>
<evidence type="ECO:0000256" key="6">
    <source>
        <dbReference type="SAM" id="MobiDB-lite"/>
    </source>
</evidence>
<dbReference type="PROSITE" id="PS00330">
    <property type="entry name" value="HEMOLYSIN_CALCIUM"/>
    <property type="match status" value="1"/>
</dbReference>
<dbReference type="InterPro" id="IPR006026">
    <property type="entry name" value="Peptidase_Metallo"/>
</dbReference>
<feature type="region of interest" description="Disordered" evidence="6">
    <location>
        <begin position="28"/>
        <end position="55"/>
    </location>
</feature>
<dbReference type="Gene3D" id="3.40.390.10">
    <property type="entry name" value="Collagenase (Catalytic Domain)"/>
    <property type="match status" value="1"/>
</dbReference>
<sequence>MPLINGTAGADTLTGGPGEDVIDAGDGNDTIDAGAGPDSIRTGDGIDTVQGGDGDDDINGYWGADGPYMYPVTGSKVIDGGNGDDLVVGGTSADTLLGGAGDDYIVGRDANDSISGGAGDDMLAGDAGDDTLSGGAGVDLVSGGLGNDTYYITDLTDFVWDTGGTDRAIVSASFVKVPSMIESVTYVDGALALPYWIDALVDDLGNGGLFGTLLEGSGTYSYAFPASQPSYDTHPENAVGWQSFGPTEIASATAALAYISSVVDLRFLRTADPATYNTIAFANNSQPDSSGWASPPNTHYLGSDVFISLEAAATGLTEGTAAAATLIHELGHALGLKHPHGTGTGAAEPPFLGATEDLRTWTIMSYNGLADRTLWKAQFRDLDIAALQYLYGPSRTARAGNDTYTLSESRPNFIWDGAGTDTIDASSLTKSLTLYLAPGYWGYTGAAKSSLITAAGQVTVNFGTTIENAIGTAQADTITGNEVANVLEGRGGNDTLVGGAGSDTAAYRGARGDYTIAYDTATSSFTVTDRTAGRDGVDQLRDIESLRFSDRTVSATTLAVEAGQRSDLLLAMGVYRGLNGAAPSSSAYTQVASSLAGNTPASYAAGAAGGFASMGGEAFTTAVMANFGITASALAGPSPAASYDALKEALTLIFTLFAPARGQVVLNMTTLLRGLESDAVFGGMARTWNARVTSDLDLLSGSASADDGGLVALVGVADAA</sequence>
<evidence type="ECO:0000256" key="2">
    <source>
        <dbReference type="ARBA" id="ARBA00004613"/>
    </source>
</evidence>
<dbReference type="InterPro" id="IPR013858">
    <property type="entry name" value="Peptidase_M10B_C"/>
</dbReference>
<keyword evidence="5" id="KW-0677">Repeat</keyword>
<protein>
    <submittedName>
        <fullName evidence="8">M10 family metallopeptidase C-terminal domain-containing protein</fullName>
    </submittedName>
</protein>
<accession>A0A923S340</accession>
<dbReference type="GO" id="GO:0005615">
    <property type="term" value="C:extracellular space"/>
    <property type="evidence" value="ECO:0007669"/>
    <property type="project" value="InterPro"/>
</dbReference>
<reference evidence="8" key="1">
    <citation type="submission" date="2020-08" db="EMBL/GenBank/DDBJ databases">
        <title>Ramlibacter sp. GTP1 16S ribosomal RNA gene genome sequencing and assembly.</title>
        <authorList>
            <person name="Kang M."/>
        </authorList>
    </citation>
    <scope>NUCLEOTIDE SEQUENCE</scope>
    <source>
        <strain evidence="8">GTP1</strain>
    </source>
</reference>
<dbReference type="GO" id="GO:0005509">
    <property type="term" value="F:calcium ion binding"/>
    <property type="evidence" value="ECO:0007669"/>
    <property type="project" value="InterPro"/>
</dbReference>
<dbReference type="Pfam" id="PF00353">
    <property type="entry name" value="HemolysinCabind"/>
    <property type="match status" value="4"/>
</dbReference>
<dbReference type="Gene3D" id="2.150.10.10">
    <property type="entry name" value="Serralysin-like metalloprotease, C-terminal"/>
    <property type="match status" value="3"/>
</dbReference>
<dbReference type="PANTHER" id="PTHR38340">
    <property type="entry name" value="S-LAYER PROTEIN"/>
    <property type="match status" value="1"/>
</dbReference>
<dbReference type="SUPFAM" id="SSF51120">
    <property type="entry name" value="beta-Roll"/>
    <property type="match status" value="2"/>
</dbReference>
<evidence type="ECO:0000259" key="7">
    <source>
        <dbReference type="SMART" id="SM00235"/>
    </source>
</evidence>
<dbReference type="InterPro" id="IPR050557">
    <property type="entry name" value="RTX_toxin/Mannuronan_C5-epim"/>
</dbReference>
<proteinExistence type="inferred from homology"/>
<comment type="similarity">
    <text evidence="3">Belongs to the peptidase M10B family.</text>
</comment>
<evidence type="ECO:0000256" key="5">
    <source>
        <dbReference type="ARBA" id="ARBA00022737"/>
    </source>
</evidence>
<evidence type="ECO:0000313" key="9">
    <source>
        <dbReference type="Proteomes" id="UP000596827"/>
    </source>
</evidence>
<dbReference type="EMBL" id="JACORU010000004">
    <property type="protein sequence ID" value="MBC5765443.1"/>
    <property type="molecule type" value="Genomic_DNA"/>
</dbReference>
<evidence type="ECO:0000256" key="1">
    <source>
        <dbReference type="ARBA" id="ARBA00001913"/>
    </source>
</evidence>
<comment type="caution">
    <text evidence="8">The sequence shown here is derived from an EMBL/GenBank/DDBJ whole genome shotgun (WGS) entry which is preliminary data.</text>
</comment>
<keyword evidence="4" id="KW-0964">Secreted</keyword>
<dbReference type="InterPro" id="IPR011049">
    <property type="entry name" value="Serralysin-like_metalloprot_C"/>
</dbReference>